<accession>A0A6C0BAE9</accession>
<name>A0A6C0BAE9_9ZZZZ</name>
<dbReference type="AlphaFoldDB" id="A0A6C0BAE9"/>
<organism evidence="1">
    <name type="scientific">viral metagenome</name>
    <dbReference type="NCBI Taxonomy" id="1070528"/>
    <lineage>
        <taxon>unclassified sequences</taxon>
        <taxon>metagenomes</taxon>
        <taxon>organismal metagenomes</taxon>
    </lineage>
</organism>
<protein>
    <recommendedName>
        <fullName evidence="2">C2H2-type domain-containing protein</fullName>
    </recommendedName>
</protein>
<dbReference type="EMBL" id="MN739097">
    <property type="protein sequence ID" value="QHS88478.1"/>
    <property type="molecule type" value="Genomic_DNA"/>
</dbReference>
<evidence type="ECO:0008006" key="2">
    <source>
        <dbReference type="Google" id="ProtNLM"/>
    </source>
</evidence>
<sequence length="219" mass="25760">MFICAKCNFAGKKKGDWSRHITTKKHLKLDLIQDKDTTDLKKIILKQQEQIDTQQQQINDLIPKIGNITNQRFNLNIFLNDTCKDALNWSDFINTLNIHDTQNIDDIAQLICNELYNIGIYKRPIHCLDVKRKKICIKNQNVWEHNLIKVCDTINDTATTLQQAYLKQWQHNHPTWFENELETDTYTQLVSKLNVDKEVYTSSITKHICIPKLEFKMDA</sequence>
<reference evidence="1" key="1">
    <citation type="journal article" date="2020" name="Nature">
        <title>Giant virus diversity and host interactions through global metagenomics.</title>
        <authorList>
            <person name="Schulz F."/>
            <person name="Roux S."/>
            <person name="Paez-Espino D."/>
            <person name="Jungbluth S."/>
            <person name="Walsh D.A."/>
            <person name="Denef V.J."/>
            <person name="McMahon K.D."/>
            <person name="Konstantinidis K.T."/>
            <person name="Eloe-Fadrosh E.A."/>
            <person name="Kyrpides N.C."/>
            <person name="Woyke T."/>
        </authorList>
    </citation>
    <scope>NUCLEOTIDE SEQUENCE</scope>
    <source>
        <strain evidence="1">GVMAG-M-3300010158-55</strain>
    </source>
</reference>
<evidence type="ECO:0000313" key="1">
    <source>
        <dbReference type="EMBL" id="QHS88478.1"/>
    </source>
</evidence>
<proteinExistence type="predicted"/>